<evidence type="ECO:0000256" key="1">
    <source>
        <dbReference type="SAM" id="Phobius"/>
    </source>
</evidence>
<keyword evidence="1" id="KW-0472">Membrane</keyword>
<feature type="transmembrane region" description="Helical" evidence="1">
    <location>
        <begin position="132"/>
        <end position="152"/>
    </location>
</feature>
<name>A0A833YXX1_9CHIR</name>
<protein>
    <submittedName>
        <fullName evidence="2">Uncharacterized protein</fullName>
    </submittedName>
</protein>
<keyword evidence="1" id="KW-0812">Transmembrane</keyword>
<proteinExistence type="predicted"/>
<evidence type="ECO:0000313" key="2">
    <source>
        <dbReference type="EMBL" id="KAF6084300.1"/>
    </source>
</evidence>
<keyword evidence="1" id="KW-1133">Transmembrane helix</keyword>
<comment type="caution">
    <text evidence="2">The sequence shown here is derived from an EMBL/GenBank/DDBJ whole genome shotgun (WGS) entry which is preliminary data.</text>
</comment>
<sequence length="162" mass="18551">MACNPGKYPDWESNLRHFGLQPVLNPLSYTSQVKLLLLILPFMSIMNKIEFTKHRLPVCVENGAGDIVRNTKTRRPLEFCRDARFVGRDGLRAYGLFGVIASVQDFSLNLSCDVWSQNSVTVQFKIRYAVCLTYNLVQVIHIYVIFVCLLYQQGGKKQTQFP</sequence>
<dbReference type="EMBL" id="JABVXQ010000012">
    <property type="protein sequence ID" value="KAF6084300.1"/>
    <property type="molecule type" value="Genomic_DNA"/>
</dbReference>
<reference evidence="2 3" key="1">
    <citation type="journal article" date="2020" name="Nature">
        <title>Six reference-quality genomes reveal evolution of bat adaptations.</title>
        <authorList>
            <person name="Jebb D."/>
            <person name="Huang Z."/>
            <person name="Pippel M."/>
            <person name="Hughes G.M."/>
            <person name="Lavrichenko K."/>
            <person name="Devanna P."/>
            <person name="Winkler S."/>
            <person name="Jermiin L.S."/>
            <person name="Skirmuntt E.C."/>
            <person name="Katzourakis A."/>
            <person name="Burkitt-Gray L."/>
            <person name="Ray D.A."/>
            <person name="Sullivan K.A.M."/>
            <person name="Roscito J.G."/>
            <person name="Kirilenko B.M."/>
            <person name="Davalos L.M."/>
            <person name="Corthals A.P."/>
            <person name="Power M.L."/>
            <person name="Jones G."/>
            <person name="Ransome R.D."/>
            <person name="Dechmann D.K.N."/>
            <person name="Locatelli A.G."/>
            <person name="Puechmaille S.J."/>
            <person name="Fedrigo O."/>
            <person name="Jarvis E.D."/>
            <person name="Hiller M."/>
            <person name="Vernes S.C."/>
            <person name="Myers E.W."/>
            <person name="Teeling E.C."/>
        </authorList>
    </citation>
    <scope>NUCLEOTIDE SEQUENCE [LARGE SCALE GENOMIC DNA]</scope>
    <source>
        <strain evidence="2">Bat1K_MPI-CBG_1</strain>
    </source>
</reference>
<dbReference type="AlphaFoldDB" id="A0A833YXX1"/>
<evidence type="ECO:0000313" key="3">
    <source>
        <dbReference type="Proteomes" id="UP000664940"/>
    </source>
</evidence>
<dbReference type="Proteomes" id="UP000664940">
    <property type="component" value="Unassembled WGS sequence"/>
</dbReference>
<organism evidence="2 3">
    <name type="scientific">Phyllostomus discolor</name>
    <name type="common">pale spear-nosed bat</name>
    <dbReference type="NCBI Taxonomy" id="89673"/>
    <lineage>
        <taxon>Eukaryota</taxon>
        <taxon>Metazoa</taxon>
        <taxon>Chordata</taxon>
        <taxon>Craniata</taxon>
        <taxon>Vertebrata</taxon>
        <taxon>Euteleostomi</taxon>
        <taxon>Mammalia</taxon>
        <taxon>Eutheria</taxon>
        <taxon>Laurasiatheria</taxon>
        <taxon>Chiroptera</taxon>
        <taxon>Yangochiroptera</taxon>
        <taxon>Phyllostomidae</taxon>
        <taxon>Phyllostominae</taxon>
        <taxon>Phyllostomus</taxon>
    </lineage>
</organism>
<accession>A0A833YXX1</accession>
<gene>
    <name evidence="2" type="ORF">HJG60_008576</name>
</gene>